<name>A0A266N774_9PSED</name>
<dbReference type="RefSeq" id="WP_094994830.1">
    <property type="nucleotide sequence ID" value="NZ_NQKI01000038.1"/>
</dbReference>
<sequence>MARKAFEKFEAVSAVVPVEPGVYHAAIAVKALYEGGAPRFHKILLEQTFTTATAADAAAEQQLAALQGVNEDAELVW</sequence>
<comment type="caution">
    <text evidence="1">The sequence shown here is derived from an EMBL/GenBank/DDBJ whole genome shotgun (WGS) entry which is preliminary data.</text>
</comment>
<dbReference type="EMBL" id="NQKI01000038">
    <property type="protein sequence ID" value="OZY57882.1"/>
    <property type="molecule type" value="Genomic_DNA"/>
</dbReference>
<protein>
    <submittedName>
        <fullName evidence="1">Uncharacterized protein</fullName>
    </submittedName>
</protein>
<accession>A0A266N774</accession>
<reference evidence="1 2" key="1">
    <citation type="submission" date="2017-08" db="EMBL/GenBank/DDBJ databases">
        <title>Genomic and metabolic characterisation of spoilage-associated Pseudomonas species.</title>
        <authorList>
            <person name="Stanborough T."/>
            <person name="Fegan N."/>
            <person name="Powell S.M."/>
            <person name="Singh T."/>
            <person name="Tamplin M.L."/>
            <person name="Chandry P.S."/>
        </authorList>
    </citation>
    <scope>NUCLEOTIDE SEQUENCE [LARGE SCALE GENOMIC DNA]</scope>
    <source>
        <strain evidence="1 2">L1802</strain>
    </source>
</reference>
<organism evidence="1 2">
    <name type="scientific">Pseudomonas lundensis</name>
    <dbReference type="NCBI Taxonomy" id="86185"/>
    <lineage>
        <taxon>Bacteria</taxon>
        <taxon>Pseudomonadati</taxon>
        <taxon>Pseudomonadota</taxon>
        <taxon>Gammaproteobacteria</taxon>
        <taxon>Pseudomonadales</taxon>
        <taxon>Pseudomonadaceae</taxon>
        <taxon>Pseudomonas</taxon>
    </lineage>
</organism>
<gene>
    <name evidence="1" type="ORF">CJF39_19005</name>
</gene>
<evidence type="ECO:0000313" key="2">
    <source>
        <dbReference type="Proteomes" id="UP000215788"/>
    </source>
</evidence>
<dbReference type="Proteomes" id="UP000215788">
    <property type="component" value="Unassembled WGS sequence"/>
</dbReference>
<evidence type="ECO:0000313" key="1">
    <source>
        <dbReference type="EMBL" id="OZY57882.1"/>
    </source>
</evidence>
<dbReference type="OrthoDB" id="7024195at2"/>
<proteinExistence type="predicted"/>
<dbReference type="AlphaFoldDB" id="A0A266N774"/>